<accession>A0AA40K972</accession>
<dbReference type="EMBL" id="JAUKUD010000003">
    <property type="protein sequence ID" value="KAK0750481.1"/>
    <property type="molecule type" value="Genomic_DNA"/>
</dbReference>
<evidence type="ECO:0000313" key="4">
    <source>
        <dbReference type="EMBL" id="KAK0750481.1"/>
    </source>
</evidence>
<evidence type="ECO:0000259" key="3">
    <source>
        <dbReference type="Pfam" id="PF10075"/>
    </source>
</evidence>
<keyword evidence="1" id="KW-0647">Proteasome</keyword>
<name>A0AA40K972_9PEZI</name>
<reference evidence="4" key="1">
    <citation type="submission" date="2023-06" db="EMBL/GenBank/DDBJ databases">
        <title>Genome-scale phylogeny and comparative genomics of the fungal order Sordariales.</title>
        <authorList>
            <consortium name="Lawrence Berkeley National Laboratory"/>
            <person name="Hensen N."/>
            <person name="Bonometti L."/>
            <person name="Westerberg I."/>
            <person name="Brannstrom I.O."/>
            <person name="Guillou S."/>
            <person name="Cros-Aarteil S."/>
            <person name="Calhoun S."/>
            <person name="Haridas S."/>
            <person name="Kuo A."/>
            <person name="Mondo S."/>
            <person name="Pangilinan J."/>
            <person name="Riley R."/>
            <person name="LaButti K."/>
            <person name="Andreopoulos B."/>
            <person name="Lipzen A."/>
            <person name="Chen C."/>
            <person name="Yanf M."/>
            <person name="Daum C."/>
            <person name="Ng V."/>
            <person name="Clum A."/>
            <person name="Steindorff A."/>
            <person name="Ohm R."/>
            <person name="Martin F."/>
            <person name="Silar P."/>
            <person name="Natvig D."/>
            <person name="Lalanne C."/>
            <person name="Gautier V."/>
            <person name="Ament-velasquez S.L."/>
            <person name="Kruys A."/>
            <person name="Hutchinson M.I."/>
            <person name="Powell A.J."/>
            <person name="Barry K."/>
            <person name="Miller A.N."/>
            <person name="Grigoriev I.V."/>
            <person name="Debuchy R."/>
            <person name="Gladieux P."/>
            <person name="Thoren M.H."/>
            <person name="Johannesson H."/>
        </authorList>
    </citation>
    <scope>NUCLEOTIDE SEQUENCE</scope>
    <source>
        <strain evidence="4">SMH3187-1</strain>
    </source>
</reference>
<dbReference type="PANTHER" id="PTHR12387">
    <property type="entry name" value="26S PROTEASOME NON-ATPASE REGULATORY SUBUNIT 8"/>
    <property type="match status" value="1"/>
</dbReference>
<feature type="compositionally biased region" description="Pro residues" evidence="2">
    <location>
        <begin position="38"/>
        <end position="49"/>
    </location>
</feature>
<dbReference type="PANTHER" id="PTHR12387:SF0">
    <property type="entry name" value="26S PROTEASOME NON-ATPASE REGULATORY SUBUNIT 8"/>
    <property type="match status" value="1"/>
</dbReference>
<dbReference type="GO" id="GO:0005634">
    <property type="term" value="C:nucleus"/>
    <property type="evidence" value="ECO:0007669"/>
    <property type="project" value="TreeGrafter"/>
</dbReference>
<dbReference type="InterPro" id="IPR033464">
    <property type="entry name" value="CSN8_PSD8_EIF3K"/>
</dbReference>
<dbReference type="InterPro" id="IPR006746">
    <property type="entry name" value="26S_Psome_Rpn12"/>
</dbReference>
<organism evidence="4 5">
    <name type="scientific">Schizothecium vesticola</name>
    <dbReference type="NCBI Taxonomy" id="314040"/>
    <lineage>
        <taxon>Eukaryota</taxon>
        <taxon>Fungi</taxon>
        <taxon>Dikarya</taxon>
        <taxon>Ascomycota</taxon>
        <taxon>Pezizomycotina</taxon>
        <taxon>Sordariomycetes</taxon>
        <taxon>Sordariomycetidae</taxon>
        <taxon>Sordariales</taxon>
        <taxon>Schizotheciaceae</taxon>
        <taxon>Schizothecium</taxon>
    </lineage>
</organism>
<dbReference type="Pfam" id="PF10075">
    <property type="entry name" value="CSN8_PSD8_EIF3K"/>
    <property type="match status" value="1"/>
</dbReference>
<dbReference type="GO" id="GO:0005829">
    <property type="term" value="C:cytosol"/>
    <property type="evidence" value="ECO:0007669"/>
    <property type="project" value="TreeGrafter"/>
</dbReference>
<gene>
    <name evidence="4" type="ORF">B0T18DRAFT_462933</name>
</gene>
<sequence>MSKMFLQELALSWLTWVFAMFMSVLKLGAPLRRRPQIPAPIPTTCPPPATAQTTPSILSPPAPAPAPARSSTSTSQNVTDFSLGPLATTLTPATTSTPSLLPLARSVYEAGALSSIRASDAPSFRRYVQQLAPYYALPSTILPPSSDGGRSKVTGLYLLLLLTEGEYSEFHSELESLGGVDTEGDAYLGYPIRLERWLMEGSYDRVWKAVSGRGKGEMMVPGEEFGVFSDTLTRQIRSEIASSSERAYPSLPLSSTKSLLFLDSEGDVVDFARARGWTVRDGTIYFPSADAAAQEAGEEAQQEKASQRVIDNALGYARQLETIV</sequence>
<dbReference type="Gene3D" id="1.25.40.990">
    <property type="match status" value="1"/>
</dbReference>
<dbReference type="GO" id="GO:0043161">
    <property type="term" value="P:proteasome-mediated ubiquitin-dependent protein catabolic process"/>
    <property type="evidence" value="ECO:0007669"/>
    <property type="project" value="TreeGrafter"/>
</dbReference>
<dbReference type="GO" id="GO:0008541">
    <property type="term" value="C:proteasome regulatory particle, lid subcomplex"/>
    <property type="evidence" value="ECO:0007669"/>
    <property type="project" value="TreeGrafter"/>
</dbReference>
<comment type="caution">
    <text evidence="4">The sequence shown here is derived from an EMBL/GenBank/DDBJ whole genome shotgun (WGS) entry which is preliminary data.</text>
</comment>
<protein>
    <submittedName>
        <fullName evidence="4">SAC3/GANP/Nin1/mts3/eIF-3 p25 family-domain-containing protein</fullName>
    </submittedName>
</protein>
<evidence type="ECO:0000313" key="5">
    <source>
        <dbReference type="Proteomes" id="UP001172155"/>
    </source>
</evidence>
<dbReference type="Proteomes" id="UP001172155">
    <property type="component" value="Unassembled WGS sequence"/>
</dbReference>
<feature type="region of interest" description="Disordered" evidence="2">
    <location>
        <begin position="38"/>
        <end position="78"/>
    </location>
</feature>
<evidence type="ECO:0000256" key="2">
    <source>
        <dbReference type="SAM" id="MobiDB-lite"/>
    </source>
</evidence>
<keyword evidence="5" id="KW-1185">Reference proteome</keyword>
<dbReference type="AlphaFoldDB" id="A0AA40K972"/>
<evidence type="ECO:0000256" key="1">
    <source>
        <dbReference type="ARBA" id="ARBA00022942"/>
    </source>
</evidence>
<proteinExistence type="predicted"/>
<feature type="domain" description="CSN8/PSMD8/EIF3K" evidence="3">
    <location>
        <begin position="151"/>
        <end position="287"/>
    </location>
</feature>